<evidence type="ECO:0000256" key="3">
    <source>
        <dbReference type="ARBA" id="ARBA00022723"/>
    </source>
</evidence>
<evidence type="ECO:0000256" key="2">
    <source>
        <dbReference type="ARBA" id="ARBA00012925"/>
    </source>
</evidence>
<dbReference type="SMART" id="SM01057">
    <property type="entry name" value="Carb_anhydrase"/>
    <property type="match status" value="1"/>
</dbReference>
<evidence type="ECO:0000256" key="4">
    <source>
        <dbReference type="ARBA" id="ARBA00022833"/>
    </source>
</evidence>
<evidence type="ECO:0000313" key="8">
    <source>
        <dbReference type="EMBL" id="KRN31775.1"/>
    </source>
</evidence>
<feature type="domain" description="Alpha-carbonic anhydrase" evidence="7">
    <location>
        <begin position="1"/>
        <end position="156"/>
    </location>
</feature>
<evidence type="ECO:0000256" key="6">
    <source>
        <dbReference type="ARBA" id="ARBA00048348"/>
    </source>
</evidence>
<keyword evidence="4" id="KW-0862">Zinc</keyword>
<gene>
    <name evidence="8" type="ORF">IV68_GL001032</name>
</gene>
<dbReference type="InterPro" id="IPR023561">
    <property type="entry name" value="Carbonic_anhydrase_a-class"/>
</dbReference>
<dbReference type="PANTHER" id="PTHR18952">
    <property type="entry name" value="CARBONIC ANHYDRASE"/>
    <property type="match status" value="1"/>
</dbReference>
<dbReference type="CDD" id="cd03124">
    <property type="entry name" value="alpha_CA_prokaryotic_like"/>
    <property type="match status" value="1"/>
</dbReference>
<dbReference type="Pfam" id="PF00194">
    <property type="entry name" value="Carb_anhydrase"/>
    <property type="match status" value="1"/>
</dbReference>
<dbReference type="STRING" id="1123500.GCA_000420365_00966"/>
<evidence type="ECO:0000313" key="9">
    <source>
        <dbReference type="Proteomes" id="UP000051296"/>
    </source>
</evidence>
<dbReference type="eggNOG" id="COG3338">
    <property type="taxonomic scope" value="Bacteria"/>
</dbReference>
<accession>A0A0R2FTK5</accession>
<name>A0A0R2FTK5_9LACO</name>
<dbReference type="InterPro" id="IPR036398">
    <property type="entry name" value="CA_dom_sf"/>
</dbReference>
<comment type="caution">
    <text evidence="8">The sequence shown here is derived from an EMBL/GenBank/DDBJ whole genome shotgun (WGS) entry which is preliminary data.</text>
</comment>
<organism evidence="8 9">
    <name type="scientific">Weissella halotolerans DSM 20190</name>
    <dbReference type="NCBI Taxonomy" id="1123500"/>
    <lineage>
        <taxon>Bacteria</taxon>
        <taxon>Bacillati</taxon>
        <taxon>Bacillota</taxon>
        <taxon>Bacilli</taxon>
        <taxon>Lactobacillales</taxon>
        <taxon>Lactobacillaceae</taxon>
        <taxon>Weissella</taxon>
    </lineage>
</organism>
<dbReference type="PANTHER" id="PTHR18952:SF265">
    <property type="entry name" value="CARBONIC ANHYDRASE"/>
    <property type="match status" value="1"/>
</dbReference>
<dbReference type="Proteomes" id="UP000051296">
    <property type="component" value="Unassembled WGS sequence"/>
</dbReference>
<dbReference type="EMBL" id="JQAX01000003">
    <property type="protein sequence ID" value="KRN31775.1"/>
    <property type="molecule type" value="Genomic_DNA"/>
</dbReference>
<sequence length="156" mass="17359">MSASSLTFGLTAHNSINGRRFTLQEGHIHTPSEHSFDHQFFAGELHLVHQASDGRLAVIAVMLTPGKENPAIANILAHYPTTTPFLADLGPLLPDDNHYLHYLGSLTTPPLSENVEWYLFTKPICVSSDQLAQVTAFHPDNRRTQQALNDRPVTYF</sequence>
<keyword evidence="3" id="KW-0479">Metal-binding</keyword>
<comment type="similarity">
    <text evidence="1">Belongs to the alpha-carbonic anhydrase family.</text>
</comment>
<dbReference type="InParanoid" id="A0A0R2FTK5"/>
<keyword evidence="5" id="KW-0456">Lyase</keyword>
<dbReference type="SUPFAM" id="SSF51069">
    <property type="entry name" value="Carbonic anhydrase"/>
    <property type="match status" value="1"/>
</dbReference>
<evidence type="ECO:0000256" key="5">
    <source>
        <dbReference type="ARBA" id="ARBA00023239"/>
    </source>
</evidence>
<dbReference type="GO" id="GO:0004089">
    <property type="term" value="F:carbonate dehydratase activity"/>
    <property type="evidence" value="ECO:0007669"/>
    <property type="project" value="UniProtKB-EC"/>
</dbReference>
<evidence type="ECO:0000256" key="1">
    <source>
        <dbReference type="ARBA" id="ARBA00010718"/>
    </source>
</evidence>
<dbReference type="GO" id="GO:0008270">
    <property type="term" value="F:zinc ion binding"/>
    <property type="evidence" value="ECO:0007669"/>
    <property type="project" value="InterPro"/>
</dbReference>
<dbReference type="EC" id="4.2.1.1" evidence="2"/>
<dbReference type="InterPro" id="IPR041891">
    <property type="entry name" value="Alpha_CA_prokaryot-like"/>
</dbReference>
<protein>
    <recommendedName>
        <fullName evidence="2">carbonic anhydrase</fullName>
        <ecNumber evidence="2">4.2.1.1</ecNumber>
    </recommendedName>
</protein>
<dbReference type="Gene3D" id="3.10.200.10">
    <property type="entry name" value="Alpha carbonic anhydrase"/>
    <property type="match status" value="1"/>
</dbReference>
<dbReference type="InterPro" id="IPR001148">
    <property type="entry name" value="CA_dom"/>
</dbReference>
<proteinExistence type="inferred from homology"/>
<dbReference type="PROSITE" id="PS51144">
    <property type="entry name" value="ALPHA_CA_2"/>
    <property type="match status" value="1"/>
</dbReference>
<dbReference type="AlphaFoldDB" id="A0A0R2FTK5"/>
<keyword evidence="9" id="KW-1185">Reference proteome</keyword>
<comment type="catalytic activity">
    <reaction evidence="6">
        <text>hydrogencarbonate + H(+) = CO2 + H2O</text>
        <dbReference type="Rhea" id="RHEA:10748"/>
        <dbReference type="ChEBI" id="CHEBI:15377"/>
        <dbReference type="ChEBI" id="CHEBI:15378"/>
        <dbReference type="ChEBI" id="CHEBI:16526"/>
        <dbReference type="ChEBI" id="CHEBI:17544"/>
        <dbReference type="EC" id="4.2.1.1"/>
    </reaction>
</comment>
<evidence type="ECO:0000259" key="7">
    <source>
        <dbReference type="PROSITE" id="PS51144"/>
    </source>
</evidence>
<dbReference type="PATRIC" id="fig|1123500.6.peg.1036"/>
<reference evidence="8 9" key="1">
    <citation type="journal article" date="2015" name="Genome Announc.">
        <title>Expanding the biotechnology potential of lactobacilli through comparative genomics of 213 strains and associated genera.</title>
        <authorList>
            <person name="Sun Z."/>
            <person name="Harris H.M."/>
            <person name="McCann A."/>
            <person name="Guo C."/>
            <person name="Argimon S."/>
            <person name="Zhang W."/>
            <person name="Yang X."/>
            <person name="Jeffery I.B."/>
            <person name="Cooney J.C."/>
            <person name="Kagawa T.F."/>
            <person name="Liu W."/>
            <person name="Song Y."/>
            <person name="Salvetti E."/>
            <person name="Wrobel A."/>
            <person name="Rasinkangas P."/>
            <person name="Parkhill J."/>
            <person name="Rea M.C."/>
            <person name="O'Sullivan O."/>
            <person name="Ritari J."/>
            <person name="Douillard F.P."/>
            <person name="Paul Ross R."/>
            <person name="Yang R."/>
            <person name="Briner A.E."/>
            <person name="Felis G.E."/>
            <person name="de Vos W.M."/>
            <person name="Barrangou R."/>
            <person name="Klaenhammer T.R."/>
            <person name="Caufield P.W."/>
            <person name="Cui Y."/>
            <person name="Zhang H."/>
            <person name="O'Toole P.W."/>
        </authorList>
    </citation>
    <scope>NUCLEOTIDE SEQUENCE [LARGE SCALE GENOMIC DNA]</scope>
    <source>
        <strain evidence="8 9">DSM 20190</strain>
    </source>
</reference>